<keyword evidence="9" id="KW-0325">Glycoprotein</keyword>
<evidence type="ECO:0008006" key="13">
    <source>
        <dbReference type="Google" id="ProtNLM"/>
    </source>
</evidence>
<dbReference type="GO" id="GO:0005737">
    <property type="term" value="C:cytoplasm"/>
    <property type="evidence" value="ECO:0007669"/>
    <property type="project" value="TreeGrafter"/>
</dbReference>
<dbReference type="InterPro" id="IPR005428">
    <property type="entry name" value="CD36/SCARB1/SNMP1"/>
</dbReference>
<keyword evidence="12" id="KW-1185">Reference proteome</keyword>
<dbReference type="AlphaFoldDB" id="A0AAN9B1K2"/>
<dbReference type="PRINTS" id="PR01609">
    <property type="entry name" value="CD36FAMILY"/>
</dbReference>
<keyword evidence="5 10" id="KW-1133">Transmembrane helix</keyword>
<dbReference type="PRINTS" id="PR01610">
    <property type="entry name" value="CD36ANTIGEN"/>
</dbReference>
<comment type="similarity">
    <text evidence="2">Belongs to the CD36 family.</text>
</comment>
<evidence type="ECO:0000256" key="10">
    <source>
        <dbReference type="SAM" id="Phobius"/>
    </source>
</evidence>
<dbReference type="GO" id="GO:0005886">
    <property type="term" value="C:plasma membrane"/>
    <property type="evidence" value="ECO:0007669"/>
    <property type="project" value="UniProtKB-SubCell"/>
</dbReference>
<evidence type="ECO:0000313" key="11">
    <source>
        <dbReference type="EMBL" id="KAK7097192.1"/>
    </source>
</evidence>
<feature type="transmembrane region" description="Helical" evidence="10">
    <location>
        <begin position="7"/>
        <end position="28"/>
    </location>
</feature>
<evidence type="ECO:0000256" key="4">
    <source>
        <dbReference type="ARBA" id="ARBA00022692"/>
    </source>
</evidence>
<feature type="transmembrane region" description="Helical" evidence="10">
    <location>
        <begin position="456"/>
        <end position="474"/>
    </location>
</feature>
<dbReference type="PANTHER" id="PTHR11923">
    <property type="entry name" value="SCAVENGER RECEPTOR CLASS B TYPE-1 SR-B1"/>
    <property type="match status" value="1"/>
</dbReference>
<evidence type="ECO:0000313" key="12">
    <source>
        <dbReference type="Proteomes" id="UP001374579"/>
    </source>
</evidence>
<reference evidence="11 12" key="1">
    <citation type="submission" date="2024-02" db="EMBL/GenBank/DDBJ databases">
        <title>Chromosome-scale genome assembly of the rough periwinkle Littorina saxatilis.</title>
        <authorList>
            <person name="De Jode A."/>
            <person name="Faria R."/>
            <person name="Formenti G."/>
            <person name="Sims Y."/>
            <person name="Smith T.P."/>
            <person name="Tracey A."/>
            <person name="Wood J.M.D."/>
            <person name="Zagrodzka Z.B."/>
            <person name="Johannesson K."/>
            <person name="Butlin R.K."/>
            <person name="Leder E.H."/>
        </authorList>
    </citation>
    <scope>NUCLEOTIDE SEQUENCE [LARGE SCALE GENOMIC DNA]</scope>
    <source>
        <strain evidence="11">Snail1</strain>
        <tissue evidence="11">Muscle</tissue>
    </source>
</reference>
<dbReference type="Pfam" id="PF01130">
    <property type="entry name" value="CD36"/>
    <property type="match status" value="1"/>
</dbReference>
<evidence type="ECO:0000256" key="2">
    <source>
        <dbReference type="ARBA" id="ARBA00010532"/>
    </source>
</evidence>
<sequence>MSRKVKLCALASCGMFGVVVIILGIAMVPPVSDNYMHSKVDESLPLQNGTEAYSKWMSPPMPVLYQIWVQDVINPMEVVTTDAKPVLIQRGPYTYREKREKVDVRYTSKGTITYREKVWFHFARNLSVGPDTDTLTTINVPILTLATLLKSEYHRIPEAEKLVFEELGEHLFLNLTVNQLLWGYEDKLLNGITALLRKHHVQLPFDDDKFGLFKTTNGTDAGVFEIYTGVDSVDNFAYIASWNCSRSLNYWTSDKANMINGSDGNRYPPFVDTSKSYYLFSSQLCRSLELSYLKSSELKDIDLARFTIPHRVLDDVNHNPDNRGFCTPKNSCLPAGLINASICQGGTPLVFSLPHFLDGDPEVRSRVMGMHPRRDEHEFIIDIEPITGMVMRHALRLQVNVYVHNISHIRETGNLKKPIFLPLFWFNETTEVDNQTAKEFRDNVQEPMNIFKTLKFGAPVLGSVILAISMLAFFTNKNKKDRSNSETTPFYDGPIY</sequence>
<dbReference type="PANTHER" id="PTHR11923:SF51">
    <property type="entry name" value="LYSOSOME MEMBRANE PROTEIN 2"/>
    <property type="match status" value="1"/>
</dbReference>
<dbReference type="EMBL" id="JBAMIC010000013">
    <property type="protein sequence ID" value="KAK7097192.1"/>
    <property type="molecule type" value="Genomic_DNA"/>
</dbReference>
<keyword evidence="6 10" id="KW-0472">Membrane</keyword>
<evidence type="ECO:0000256" key="3">
    <source>
        <dbReference type="ARBA" id="ARBA00022475"/>
    </source>
</evidence>
<evidence type="ECO:0000256" key="7">
    <source>
        <dbReference type="ARBA" id="ARBA00023157"/>
    </source>
</evidence>
<dbReference type="InterPro" id="IPR002159">
    <property type="entry name" value="CD36_fam"/>
</dbReference>
<name>A0AAN9B1K2_9CAEN</name>
<evidence type="ECO:0000256" key="1">
    <source>
        <dbReference type="ARBA" id="ARBA00004651"/>
    </source>
</evidence>
<organism evidence="11 12">
    <name type="scientific">Littorina saxatilis</name>
    <dbReference type="NCBI Taxonomy" id="31220"/>
    <lineage>
        <taxon>Eukaryota</taxon>
        <taxon>Metazoa</taxon>
        <taxon>Spiralia</taxon>
        <taxon>Lophotrochozoa</taxon>
        <taxon>Mollusca</taxon>
        <taxon>Gastropoda</taxon>
        <taxon>Caenogastropoda</taxon>
        <taxon>Littorinimorpha</taxon>
        <taxon>Littorinoidea</taxon>
        <taxon>Littorinidae</taxon>
        <taxon>Littorina</taxon>
    </lineage>
</organism>
<gene>
    <name evidence="11" type="ORF">V1264_004205</name>
</gene>
<evidence type="ECO:0000256" key="9">
    <source>
        <dbReference type="ARBA" id="ARBA00023180"/>
    </source>
</evidence>
<accession>A0AAN9B1K2</accession>
<dbReference type="GO" id="GO:0005044">
    <property type="term" value="F:scavenger receptor activity"/>
    <property type="evidence" value="ECO:0007669"/>
    <property type="project" value="TreeGrafter"/>
</dbReference>
<proteinExistence type="inferred from homology"/>
<protein>
    <recommendedName>
        <fullName evidence="13">Lysosome membrane protein 2</fullName>
    </recommendedName>
</protein>
<keyword evidence="8" id="KW-0675">Receptor</keyword>
<keyword evidence="4 10" id="KW-0812">Transmembrane</keyword>
<keyword evidence="3" id="KW-1003">Cell membrane</keyword>
<comment type="caution">
    <text evidence="11">The sequence shown here is derived from an EMBL/GenBank/DDBJ whole genome shotgun (WGS) entry which is preliminary data.</text>
</comment>
<evidence type="ECO:0000256" key="5">
    <source>
        <dbReference type="ARBA" id="ARBA00022989"/>
    </source>
</evidence>
<comment type="subcellular location">
    <subcellularLocation>
        <location evidence="1">Cell membrane</location>
        <topology evidence="1">Multi-pass membrane protein</topology>
    </subcellularLocation>
</comment>
<dbReference type="Proteomes" id="UP001374579">
    <property type="component" value="Unassembled WGS sequence"/>
</dbReference>
<keyword evidence="7" id="KW-1015">Disulfide bond</keyword>
<evidence type="ECO:0000256" key="6">
    <source>
        <dbReference type="ARBA" id="ARBA00023136"/>
    </source>
</evidence>
<evidence type="ECO:0000256" key="8">
    <source>
        <dbReference type="ARBA" id="ARBA00023170"/>
    </source>
</evidence>